<dbReference type="EMBL" id="JBHUCP010000018">
    <property type="protein sequence ID" value="MFD1532379.1"/>
    <property type="molecule type" value="Genomic_DNA"/>
</dbReference>
<gene>
    <name evidence="1" type="ORF">ACFSCY_23400</name>
</gene>
<name>A0ABW4FQZ5_9PSEU</name>
<evidence type="ECO:0000313" key="2">
    <source>
        <dbReference type="Proteomes" id="UP001597145"/>
    </source>
</evidence>
<sequence length="260" mass="28141">MLNRYGEAVVDRENTEFSACRTDLTLPSEAVVTFTVDFLSDAEVSSPDPAAEFAYEGELTVVRQPLDGNRCERRLVFPDKTVVGIQAELTDAGATDLCAIAEAGTDFALRTIKERGVGIRTPLEDTSPLATVDACTLIEPGDLAVVPPGDPAPPEAEYGNWGCIWNPVRSEHLVRIDFYRRYALDETDGPPTVFGDLPGAYKYEPGRYCLAQISQRQFPGSDGAPHADIVRVFVFGPGQETDQCGYATALARAVAPRLPG</sequence>
<dbReference type="Proteomes" id="UP001597145">
    <property type="component" value="Unassembled WGS sequence"/>
</dbReference>
<evidence type="ECO:0000313" key="1">
    <source>
        <dbReference type="EMBL" id="MFD1532379.1"/>
    </source>
</evidence>
<protein>
    <submittedName>
        <fullName evidence="1">Uncharacterized protein</fullName>
    </submittedName>
</protein>
<reference evidence="2" key="1">
    <citation type="journal article" date="2019" name="Int. J. Syst. Evol. Microbiol.">
        <title>The Global Catalogue of Microorganisms (GCM) 10K type strain sequencing project: providing services to taxonomists for standard genome sequencing and annotation.</title>
        <authorList>
            <consortium name="The Broad Institute Genomics Platform"/>
            <consortium name="The Broad Institute Genome Sequencing Center for Infectious Disease"/>
            <person name="Wu L."/>
            <person name="Ma J."/>
        </authorList>
    </citation>
    <scope>NUCLEOTIDE SEQUENCE [LARGE SCALE GENOMIC DNA]</scope>
    <source>
        <strain evidence="2">JCM 12165</strain>
    </source>
</reference>
<proteinExistence type="predicted"/>
<comment type="caution">
    <text evidence="1">The sequence shown here is derived from an EMBL/GenBank/DDBJ whole genome shotgun (WGS) entry which is preliminary data.</text>
</comment>
<accession>A0ABW4FQZ5</accession>
<organism evidence="1 2">
    <name type="scientific">Pseudonocardia aurantiaca</name>
    <dbReference type="NCBI Taxonomy" id="75290"/>
    <lineage>
        <taxon>Bacteria</taxon>
        <taxon>Bacillati</taxon>
        <taxon>Actinomycetota</taxon>
        <taxon>Actinomycetes</taxon>
        <taxon>Pseudonocardiales</taxon>
        <taxon>Pseudonocardiaceae</taxon>
        <taxon>Pseudonocardia</taxon>
    </lineage>
</organism>
<dbReference type="RefSeq" id="WP_379659912.1">
    <property type="nucleotide sequence ID" value="NZ_JBHUCP010000018.1"/>
</dbReference>
<keyword evidence="2" id="KW-1185">Reference proteome</keyword>